<keyword evidence="1" id="KW-1133">Transmembrane helix</keyword>
<keyword evidence="1" id="KW-0812">Transmembrane</keyword>
<feature type="transmembrane region" description="Helical" evidence="1">
    <location>
        <begin position="73"/>
        <end position="91"/>
    </location>
</feature>
<dbReference type="AlphaFoldDB" id="A0A842IX19"/>
<reference evidence="2" key="1">
    <citation type="submission" date="2020-08" db="EMBL/GenBank/DDBJ databases">
        <title>Winogradskyella ouciana sp. nov., isolated from the hadal seawater of the Mariana Trench.</title>
        <authorList>
            <person name="He X."/>
        </authorList>
    </citation>
    <scope>NUCLEOTIDE SEQUENCE [LARGE SCALE GENOMIC DNA]</scope>
    <source>
        <strain evidence="2">KCTC 52348</strain>
    </source>
</reference>
<dbReference type="EMBL" id="JACLCP010000002">
    <property type="protein sequence ID" value="MBC2845328.1"/>
    <property type="molecule type" value="Genomic_DNA"/>
</dbReference>
<feature type="transmembrane region" description="Helical" evidence="1">
    <location>
        <begin position="97"/>
        <end position="120"/>
    </location>
</feature>
<gene>
    <name evidence="2" type="ORF">H7F21_09515</name>
</gene>
<evidence type="ECO:0000313" key="3">
    <source>
        <dbReference type="Proteomes" id="UP000533900"/>
    </source>
</evidence>
<sequence>MRIPNSITPTEIDPDVYKVSVIILLIIIGMSFVLTILRTLLEHKLKNKMLEKDISERVVASILQKDSYSAKHISVKWVLILMATGIGLFITNQYLPLGIHSIGIMTISIAIGFLCNALYLNRFSK</sequence>
<feature type="transmembrane region" description="Helical" evidence="1">
    <location>
        <begin position="20"/>
        <end position="41"/>
    </location>
</feature>
<proteinExistence type="predicted"/>
<dbReference type="Proteomes" id="UP000533900">
    <property type="component" value="Unassembled WGS sequence"/>
</dbReference>
<name>A0A842IX19_9FLAO</name>
<protein>
    <submittedName>
        <fullName evidence="2">Uncharacterized protein</fullName>
    </submittedName>
</protein>
<organism evidence="2 3">
    <name type="scientific">Winogradskyella flava</name>
    <dbReference type="NCBI Taxonomy" id="1884876"/>
    <lineage>
        <taxon>Bacteria</taxon>
        <taxon>Pseudomonadati</taxon>
        <taxon>Bacteroidota</taxon>
        <taxon>Flavobacteriia</taxon>
        <taxon>Flavobacteriales</taxon>
        <taxon>Flavobacteriaceae</taxon>
        <taxon>Winogradskyella</taxon>
    </lineage>
</organism>
<evidence type="ECO:0000256" key="1">
    <source>
        <dbReference type="SAM" id="Phobius"/>
    </source>
</evidence>
<comment type="caution">
    <text evidence="2">The sequence shown here is derived from an EMBL/GenBank/DDBJ whole genome shotgun (WGS) entry which is preliminary data.</text>
</comment>
<dbReference type="RefSeq" id="WP_185789031.1">
    <property type="nucleotide sequence ID" value="NZ_JACLCP010000002.1"/>
</dbReference>
<accession>A0A842IX19</accession>
<keyword evidence="1" id="KW-0472">Membrane</keyword>
<keyword evidence="3" id="KW-1185">Reference proteome</keyword>
<evidence type="ECO:0000313" key="2">
    <source>
        <dbReference type="EMBL" id="MBC2845328.1"/>
    </source>
</evidence>